<dbReference type="Proteomes" id="UP000607653">
    <property type="component" value="Unassembled WGS sequence"/>
</dbReference>
<keyword evidence="4" id="KW-1185">Reference proteome</keyword>
<proteinExistence type="predicted"/>
<sequence length="68" mass="7796">MGRRTTPKHQSHFLEFKIVILLLFVVVLQGQQEMEIERFSLDPKRIRRSSDDQGSSVPLMGISPNIST</sequence>
<dbReference type="EMBL" id="DUZY01000003">
    <property type="protein sequence ID" value="DAD31195.1"/>
    <property type="molecule type" value="Genomic_DNA"/>
</dbReference>
<organism evidence="3 4">
    <name type="scientific">Nelumbo nucifera</name>
    <name type="common">Sacred lotus</name>
    <dbReference type="NCBI Taxonomy" id="4432"/>
    <lineage>
        <taxon>Eukaryota</taxon>
        <taxon>Viridiplantae</taxon>
        <taxon>Streptophyta</taxon>
        <taxon>Embryophyta</taxon>
        <taxon>Tracheophyta</taxon>
        <taxon>Spermatophyta</taxon>
        <taxon>Magnoliopsida</taxon>
        <taxon>Proteales</taxon>
        <taxon>Nelumbonaceae</taxon>
        <taxon>Nelumbo</taxon>
    </lineage>
</organism>
<feature type="transmembrane region" description="Helical" evidence="2">
    <location>
        <begin position="12"/>
        <end position="30"/>
    </location>
</feature>
<protein>
    <submittedName>
        <fullName evidence="3">Uncharacterized protein</fullName>
    </submittedName>
</protein>
<evidence type="ECO:0000256" key="2">
    <source>
        <dbReference type="SAM" id="Phobius"/>
    </source>
</evidence>
<name>A0A822YJP8_NELNU</name>
<keyword evidence="2" id="KW-0812">Transmembrane</keyword>
<evidence type="ECO:0000313" key="3">
    <source>
        <dbReference type="EMBL" id="DAD31195.1"/>
    </source>
</evidence>
<reference evidence="3 4" key="1">
    <citation type="journal article" date="2020" name="Mol. Biol. Evol.">
        <title>Distinct Expression and Methylation Patterns for Genes with Different Fates following a Single Whole-Genome Duplication in Flowering Plants.</title>
        <authorList>
            <person name="Shi T."/>
            <person name="Rahmani R.S."/>
            <person name="Gugger P.F."/>
            <person name="Wang M."/>
            <person name="Li H."/>
            <person name="Zhang Y."/>
            <person name="Li Z."/>
            <person name="Wang Q."/>
            <person name="Van de Peer Y."/>
            <person name="Marchal K."/>
            <person name="Chen J."/>
        </authorList>
    </citation>
    <scope>NUCLEOTIDE SEQUENCE [LARGE SCALE GENOMIC DNA]</scope>
    <source>
        <tissue evidence="3">Leaf</tissue>
    </source>
</reference>
<keyword evidence="2" id="KW-0472">Membrane</keyword>
<evidence type="ECO:0000256" key="1">
    <source>
        <dbReference type="SAM" id="MobiDB-lite"/>
    </source>
</evidence>
<keyword evidence="2" id="KW-1133">Transmembrane helix</keyword>
<dbReference type="AlphaFoldDB" id="A0A822YJP8"/>
<gene>
    <name evidence="3" type="ORF">HUJ06_010046</name>
</gene>
<feature type="region of interest" description="Disordered" evidence="1">
    <location>
        <begin position="43"/>
        <end position="68"/>
    </location>
</feature>
<comment type="caution">
    <text evidence="3">The sequence shown here is derived from an EMBL/GenBank/DDBJ whole genome shotgun (WGS) entry which is preliminary data.</text>
</comment>
<evidence type="ECO:0000313" key="4">
    <source>
        <dbReference type="Proteomes" id="UP000607653"/>
    </source>
</evidence>
<accession>A0A822YJP8</accession>